<dbReference type="SUPFAM" id="SSF51735">
    <property type="entry name" value="NAD(P)-binding Rossmann-fold domains"/>
    <property type="match status" value="1"/>
</dbReference>
<dbReference type="InterPro" id="IPR016040">
    <property type="entry name" value="NAD(P)-bd_dom"/>
</dbReference>
<dbReference type="KEGG" id="sgl:SG2098"/>
<dbReference type="PANTHER" id="PTHR47129">
    <property type="entry name" value="QUINONE OXIDOREDUCTASE 2"/>
    <property type="match status" value="1"/>
</dbReference>
<dbReference type="EMBL" id="AP008232">
    <property type="protein sequence ID" value="BAE75373.1"/>
    <property type="molecule type" value="Genomic_DNA"/>
</dbReference>
<feature type="region of interest" description="Disordered" evidence="1">
    <location>
        <begin position="89"/>
        <end position="109"/>
    </location>
</feature>
<name>Q2NR52_SODGM</name>
<accession>Q2NR52</accession>
<dbReference type="Gene3D" id="3.40.50.720">
    <property type="entry name" value="NAD(P)-binding Rossmann-like Domain"/>
    <property type="match status" value="1"/>
</dbReference>
<evidence type="ECO:0000256" key="1">
    <source>
        <dbReference type="SAM" id="MobiDB-lite"/>
    </source>
</evidence>
<dbReference type="AlphaFoldDB" id="Q2NR52"/>
<gene>
    <name evidence="3" type="ordered locus">SG2098</name>
</gene>
<dbReference type="InterPro" id="IPR052718">
    <property type="entry name" value="NmrA-type_oxidoreductase"/>
</dbReference>
<dbReference type="PANTHER" id="PTHR47129:SF1">
    <property type="entry name" value="NMRA-LIKE DOMAIN-CONTAINING PROTEIN"/>
    <property type="match status" value="1"/>
</dbReference>
<dbReference type="Pfam" id="PF13460">
    <property type="entry name" value="NAD_binding_10"/>
    <property type="match status" value="1"/>
</dbReference>
<sequence>MMIAITGSTGQLGRLVIKELLKKVPAEQIVAVVRSPAKADELTQRGVQVRQGDYDQPDTLIAAVIDAAKRAGVTLLAYTSLLHADKPVGARRGASRHRSPAGGGNQPSVGAGRVVVNLPQAEYQALLEQWVYRHRWRRCWPIRKAVPRAAAYSMTGSN</sequence>
<dbReference type="InterPro" id="IPR036291">
    <property type="entry name" value="NAD(P)-bd_dom_sf"/>
</dbReference>
<protein>
    <recommendedName>
        <fullName evidence="2">NAD(P)-binding domain-containing protein</fullName>
    </recommendedName>
</protein>
<keyword evidence="4" id="KW-1185">Reference proteome</keyword>
<dbReference type="Proteomes" id="UP000001932">
    <property type="component" value="Chromosome"/>
</dbReference>
<evidence type="ECO:0000313" key="4">
    <source>
        <dbReference type="Proteomes" id="UP000001932"/>
    </source>
</evidence>
<evidence type="ECO:0000259" key="2">
    <source>
        <dbReference type="Pfam" id="PF13460"/>
    </source>
</evidence>
<proteinExistence type="predicted"/>
<feature type="domain" description="NAD(P)-binding" evidence="2">
    <location>
        <begin position="7"/>
        <end position="64"/>
    </location>
</feature>
<organism evidence="3 4">
    <name type="scientific">Sodalis glossinidius (strain morsitans)</name>
    <dbReference type="NCBI Taxonomy" id="343509"/>
    <lineage>
        <taxon>Bacteria</taxon>
        <taxon>Pseudomonadati</taxon>
        <taxon>Pseudomonadota</taxon>
        <taxon>Gammaproteobacteria</taxon>
        <taxon>Enterobacterales</taxon>
        <taxon>Bruguierivoracaceae</taxon>
        <taxon>Sodalis</taxon>
    </lineage>
</organism>
<evidence type="ECO:0000313" key="3">
    <source>
        <dbReference type="EMBL" id="BAE75373.1"/>
    </source>
</evidence>
<dbReference type="HOGENOM" id="CLU_1668239_0_0_6"/>
<dbReference type="eggNOG" id="COG0702">
    <property type="taxonomic scope" value="Bacteria"/>
</dbReference>
<reference evidence="3 4" key="1">
    <citation type="journal article" date="2006" name="Genome Res.">
        <title>Massive genome erosion and functional adaptations provide insights into the symbiotic lifestyle of Sodalis glossinidius in the tsetse host.</title>
        <authorList>
            <person name="Toh H."/>
            <person name="Weiss B.L."/>
            <person name="Perkin S.A.H."/>
            <person name="Yamashita A."/>
            <person name="Oshima K."/>
            <person name="Hattori M."/>
            <person name="Aksoy S."/>
        </authorList>
    </citation>
    <scope>NUCLEOTIDE SEQUENCE [LARGE SCALE GENOMIC DNA]</scope>
    <source>
        <strain evidence="4">morsitans</strain>
    </source>
</reference>
<dbReference type="STRING" id="343509.SG2098"/>